<dbReference type="AlphaFoldDB" id="A0A1J7J6T8"/>
<dbReference type="EMBL" id="KV875107">
    <property type="protein sequence ID" value="OIW23210.1"/>
    <property type="molecule type" value="Genomic_DNA"/>
</dbReference>
<accession>A0A1J7J6T8</accession>
<dbReference type="InParanoid" id="A0A1J7J6T8"/>
<proteinExistence type="predicted"/>
<sequence>MYSCRASKRFVSSYTSTTSAIGLASSADSAVGSLWLSFYHIKIYHLEIVFPMVGSLRPSHPPVGRWQQTLAQAQAYANILST</sequence>
<gene>
    <name evidence="1" type="ORF">CONLIGDRAFT_637697</name>
</gene>
<reference evidence="1 2" key="1">
    <citation type="submission" date="2016-10" db="EMBL/GenBank/DDBJ databases">
        <title>Draft genome sequence of Coniochaeta ligniaria NRRL30616, a lignocellulolytic fungus for bioabatement of inhibitors in plant biomass hydrolysates.</title>
        <authorList>
            <consortium name="DOE Joint Genome Institute"/>
            <person name="Jimenez D.J."/>
            <person name="Hector R.E."/>
            <person name="Riley R."/>
            <person name="Sun H."/>
            <person name="Grigoriev I.V."/>
            <person name="Van Elsas J.D."/>
            <person name="Nichols N.N."/>
        </authorList>
    </citation>
    <scope>NUCLEOTIDE SEQUENCE [LARGE SCALE GENOMIC DNA]</scope>
    <source>
        <strain evidence="1 2">NRRL 30616</strain>
    </source>
</reference>
<dbReference type="Proteomes" id="UP000182658">
    <property type="component" value="Unassembled WGS sequence"/>
</dbReference>
<evidence type="ECO:0000313" key="2">
    <source>
        <dbReference type="Proteomes" id="UP000182658"/>
    </source>
</evidence>
<evidence type="ECO:0000313" key="1">
    <source>
        <dbReference type="EMBL" id="OIW23210.1"/>
    </source>
</evidence>
<keyword evidence="2" id="KW-1185">Reference proteome</keyword>
<name>A0A1J7J6T8_9PEZI</name>
<organism evidence="1 2">
    <name type="scientific">Coniochaeta ligniaria NRRL 30616</name>
    <dbReference type="NCBI Taxonomy" id="1408157"/>
    <lineage>
        <taxon>Eukaryota</taxon>
        <taxon>Fungi</taxon>
        <taxon>Dikarya</taxon>
        <taxon>Ascomycota</taxon>
        <taxon>Pezizomycotina</taxon>
        <taxon>Sordariomycetes</taxon>
        <taxon>Sordariomycetidae</taxon>
        <taxon>Coniochaetales</taxon>
        <taxon>Coniochaetaceae</taxon>
        <taxon>Coniochaeta</taxon>
    </lineage>
</organism>
<protein>
    <submittedName>
        <fullName evidence="1">Uncharacterized protein</fullName>
    </submittedName>
</protein>